<dbReference type="InterPro" id="IPR032675">
    <property type="entry name" value="LRR_dom_sf"/>
</dbReference>
<accession>A0A1B8ZMP1</accession>
<dbReference type="InterPro" id="IPR026444">
    <property type="entry name" value="Secre_tail"/>
</dbReference>
<dbReference type="NCBIfam" id="TIGR01451">
    <property type="entry name" value="B_ant_repeat"/>
    <property type="match status" value="1"/>
</dbReference>
<organism evidence="5 6">
    <name type="scientific">Chryseobacterium arthrosphaerae</name>
    <dbReference type="NCBI Taxonomy" id="651561"/>
    <lineage>
        <taxon>Bacteria</taxon>
        <taxon>Pseudomonadati</taxon>
        <taxon>Bacteroidota</taxon>
        <taxon>Flavobacteriia</taxon>
        <taxon>Flavobacteriales</taxon>
        <taxon>Weeksellaceae</taxon>
        <taxon>Chryseobacterium group</taxon>
        <taxon>Chryseobacterium</taxon>
    </lineage>
</organism>
<evidence type="ECO:0000313" key="6">
    <source>
        <dbReference type="Proteomes" id="UP000093432"/>
    </source>
</evidence>
<dbReference type="Pfam" id="PF18962">
    <property type="entry name" value="Por_Secre_tail"/>
    <property type="match status" value="1"/>
</dbReference>
<dbReference type="STRING" id="651561.BBI00_00055"/>
<gene>
    <name evidence="5" type="ORF">BBI00_00055</name>
</gene>
<dbReference type="AlphaFoldDB" id="A0A1B8ZMP1"/>
<dbReference type="Proteomes" id="UP000093432">
    <property type="component" value="Unassembled WGS sequence"/>
</dbReference>
<evidence type="ECO:0000313" key="5">
    <source>
        <dbReference type="EMBL" id="OCA72838.1"/>
    </source>
</evidence>
<name>A0A1B8ZMP1_9FLAO</name>
<feature type="domain" description="DUF7619" evidence="4">
    <location>
        <begin position="545"/>
        <end position="675"/>
    </location>
</feature>
<dbReference type="RefSeq" id="WP_065396853.1">
    <property type="nucleotide sequence ID" value="NZ_MAYG01000001.1"/>
</dbReference>
<dbReference type="SUPFAM" id="SSF52047">
    <property type="entry name" value="RNI-like"/>
    <property type="match status" value="1"/>
</dbReference>
<sequence>MKKIYLIISMMILAVFQAQTVNIPDANFKKLLTSNIPYMAKDLMGNSTSIDKNHDGEIQLSEAANISKLNFDTFTLQNYTSISSNIVSIEGIKSFTNLTDLYIDLFPLLQSVDLSNSTALYRLGLSRCYVLSSVNVQGCSQLYDLEVFFCSMPSIDLSGLTNLYKVNMTQCQLQNIYLNNNTNLVDLNLTVNKLQTLPLNQTPNLNFLIIAGNSFTSLNFSAFQKLETLDCTYNKFTTIDLSQNEKLKIFACDVNPNLQSLLIKNGINNFIQAISSSFSGTPNLKYICADDFEIANMNSLLPTTTVNSYCSFTPGGIFYTIRGNTKTDSNNNGCDPNDPNKAFQKFTISGAGTTGSMIADTSGNYSVPVQAGSHTVTPVLENPAYFNISPANVTVNFPQQVSPFNQNFCITPNGVHPDLETVIVPVTAASPGFESKYKIICKNKGNTIQSGTLLFNYNDSLVDYLSSTLTPASQSTGTLSWNFTNLHPFETREITVTLTLNSPTQIPPLQGGDILHYTAQINGATDETPADNNFTLNQTVVNSFDPNDKTCLEGTSITQTQVGDYVHYLIRFENTGTANARNIVVKDAIDTSKFDISSLVPLHGSHNFVTRVIDPNILEFIFENIQLPFDDAHNDGYLSFKIKTKSTLNTGDSFSNTARIYFDYNAPIITNTYTTSVAGTLATSEIKNDKNTIGIHPNPVKDILYIKSSDEVIKAEIYDTAGRIINSMGTKNNTVDVSSLSKGNYWIKLFLKDKVSVQKFIKE</sequence>
<feature type="signal peptide" evidence="2">
    <location>
        <begin position="1"/>
        <end position="20"/>
    </location>
</feature>
<dbReference type="InterPro" id="IPR047589">
    <property type="entry name" value="DUF11_rpt"/>
</dbReference>
<feature type="domain" description="Secretion system C-terminal sorting" evidence="3">
    <location>
        <begin position="695"/>
        <end position="761"/>
    </location>
</feature>
<dbReference type="Pfam" id="PF24595">
    <property type="entry name" value="DUF7619"/>
    <property type="match status" value="1"/>
</dbReference>
<proteinExistence type="predicted"/>
<dbReference type="NCBIfam" id="TIGR04183">
    <property type="entry name" value="Por_Secre_tail"/>
    <property type="match status" value="1"/>
</dbReference>
<dbReference type="Gene3D" id="3.80.10.10">
    <property type="entry name" value="Ribonuclease Inhibitor"/>
    <property type="match status" value="1"/>
</dbReference>
<evidence type="ECO:0000259" key="4">
    <source>
        <dbReference type="Pfam" id="PF24595"/>
    </source>
</evidence>
<protein>
    <submittedName>
        <fullName evidence="5">Uncharacterized protein</fullName>
    </submittedName>
</protein>
<keyword evidence="1 2" id="KW-0732">Signal</keyword>
<comment type="caution">
    <text evidence="5">The sequence shown here is derived from an EMBL/GenBank/DDBJ whole genome shotgun (WGS) entry which is preliminary data.</text>
</comment>
<evidence type="ECO:0000259" key="3">
    <source>
        <dbReference type="Pfam" id="PF18962"/>
    </source>
</evidence>
<evidence type="ECO:0000256" key="2">
    <source>
        <dbReference type="SAM" id="SignalP"/>
    </source>
</evidence>
<dbReference type="EMBL" id="MAYG01000001">
    <property type="protein sequence ID" value="OCA72838.1"/>
    <property type="molecule type" value="Genomic_DNA"/>
</dbReference>
<dbReference type="OrthoDB" id="1110367at2"/>
<reference evidence="6" key="1">
    <citation type="submission" date="2016-07" db="EMBL/GenBank/DDBJ databases">
        <authorList>
            <person name="Florea S."/>
            <person name="Webb J.S."/>
            <person name="Jaromczyk J."/>
            <person name="Schardl C.L."/>
        </authorList>
    </citation>
    <scope>NUCLEOTIDE SEQUENCE [LARGE SCALE GENOMIC DNA]</scope>
    <source>
        <strain evidence="6">CC-VM-7</strain>
    </source>
</reference>
<evidence type="ECO:0000256" key="1">
    <source>
        <dbReference type="ARBA" id="ARBA00022729"/>
    </source>
</evidence>
<dbReference type="InterPro" id="IPR055353">
    <property type="entry name" value="DUF7619"/>
</dbReference>
<feature type="chain" id="PRO_5008620872" evidence="2">
    <location>
        <begin position="21"/>
        <end position="763"/>
    </location>
</feature>